<reference evidence="1 2" key="1">
    <citation type="journal article" date="2019" name="Sci. Rep.">
        <title>Orb-weaving spider Araneus ventricosus genome elucidates the spidroin gene catalogue.</title>
        <authorList>
            <person name="Kono N."/>
            <person name="Nakamura H."/>
            <person name="Ohtoshi R."/>
            <person name="Moran D.A.P."/>
            <person name="Shinohara A."/>
            <person name="Yoshida Y."/>
            <person name="Fujiwara M."/>
            <person name="Mori M."/>
            <person name="Tomita M."/>
            <person name="Arakawa K."/>
        </authorList>
    </citation>
    <scope>NUCLEOTIDE SEQUENCE [LARGE SCALE GENOMIC DNA]</scope>
</reference>
<protein>
    <submittedName>
        <fullName evidence="1">Uncharacterized protein</fullName>
    </submittedName>
</protein>
<dbReference type="EMBL" id="BGPR01023689">
    <property type="protein sequence ID" value="GBN91050.1"/>
    <property type="molecule type" value="Genomic_DNA"/>
</dbReference>
<gene>
    <name evidence="1" type="ORF">AVEN_176015_1</name>
</gene>
<dbReference type="Proteomes" id="UP000499080">
    <property type="component" value="Unassembled WGS sequence"/>
</dbReference>
<evidence type="ECO:0000313" key="2">
    <source>
        <dbReference type="Proteomes" id="UP000499080"/>
    </source>
</evidence>
<dbReference type="AlphaFoldDB" id="A0A4Y2SU11"/>
<sequence length="145" mass="15687">MLNYVLGNLPADKHRRDLSALDADVDPVNHSKGSILVPPIGLGSVVNVRNPTQPGVPLRLTSRDSPIKIPENLERTSLPKSPPLLTTWERSLVCSMEFVSPSSGAERRALRLTVGPLNAVSKKCGLRNANLLLLGHFCVLARAQP</sequence>
<organism evidence="1 2">
    <name type="scientific">Araneus ventricosus</name>
    <name type="common">Orbweaver spider</name>
    <name type="synonym">Epeira ventricosa</name>
    <dbReference type="NCBI Taxonomy" id="182803"/>
    <lineage>
        <taxon>Eukaryota</taxon>
        <taxon>Metazoa</taxon>
        <taxon>Ecdysozoa</taxon>
        <taxon>Arthropoda</taxon>
        <taxon>Chelicerata</taxon>
        <taxon>Arachnida</taxon>
        <taxon>Araneae</taxon>
        <taxon>Araneomorphae</taxon>
        <taxon>Entelegynae</taxon>
        <taxon>Araneoidea</taxon>
        <taxon>Araneidae</taxon>
        <taxon>Araneus</taxon>
    </lineage>
</organism>
<evidence type="ECO:0000313" key="1">
    <source>
        <dbReference type="EMBL" id="GBN91050.1"/>
    </source>
</evidence>
<comment type="caution">
    <text evidence="1">The sequence shown here is derived from an EMBL/GenBank/DDBJ whole genome shotgun (WGS) entry which is preliminary data.</text>
</comment>
<name>A0A4Y2SU11_ARAVE</name>
<proteinExistence type="predicted"/>
<keyword evidence="2" id="KW-1185">Reference proteome</keyword>
<accession>A0A4Y2SU11</accession>